<dbReference type="EMBL" id="OZ034818">
    <property type="protein sequence ID" value="CAL1386685.1"/>
    <property type="molecule type" value="Genomic_DNA"/>
</dbReference>
<accession>A0AAV2EL29</accession>
<keyword evidence="2" id="KW-0732">Signal</keyword>
<feature type="chain" id="PRO_5043796953" evidence="2">
    <location>
        <begin position="42"/>
        <end position="115"/>
    </location>
</feature>
<keyword evidence="4" id="KW-1185">Reference proteome</keyword>
<proteinExistence type="predicted"/>
<feature type="signal peptide" evidence="2">
    <location>
        <begin position="1"/>
        <end position="41"/>
    </location>
</feature>
<feature type="region of interest" description="Disordered" evidence="1">
    <location>
        <begin position="42"/>
        <end position="115"/>
    </location>
</feature>
<evidence type="ECO:0000256" key="2">
    <source>
        <dbReference type="SAM" id="SignalP"/>
    </source>
</evidence>
<sequence length="115" mass="12494">MMMGIDHHLHQANSSFLRSPYCLATTLLLVLLLTISTSTAARPPLHHNKQHQRPPPLPPADQGLSTDRWKLARRPPPPAAVGLAYRYSATDGDAFRPTNRGHSPGVGHDSPPTAP</sequence>
<reference evidence="3 4" key="1">
    <citation type="submission" date="2024-04" db="EMBL/GenBank/DDBJ databases">
        <authorList>
            <person name="Fracassetti M."/>
        </authorList>
    </citation>
    <scope>NUCLEOTIDE SEQUENCE [LARGE SCALE GENOMIC DNA]</scope>
</reference>
<gene>
    <name evidence="3" type="ORF">LTRI10_LOCUS27718</name>
</gene>
<dbReference type="AlphaFoldDB" id="A0AAV2EL29"/>
<evidence type="ECO:0000256" key="1">
    <source>
        <dbReference type="SAM" id="MobiDB-lite"/>
    </source>
</evidence>
<dbReference type="Proteomes" id="UP001497516">
    <property type="component" value="Chromosome 5"/>
</dbReference>
<name>A0AAV2EL29_9ROSI</name>
<protein>
    <submittedName>
        <fullName evidence="3">Uncharacterized protein</fullName>
    </submittedName>
</protein>
<organism evidence="3 4">
    <name type="scientific">Linum trigynum</name>
    <dbReference type="NCBI Taxonomy" id="586398"/>
    <lineage>
        <taxon>Eukaryota</taxon>
        <taxon>Viridiplantae</taxon>
        <taxon>Streptophyta</taxon>
        <taxon>Embryophyta</taxon>
        <taxon>Tracheophyta</taxon>
        <taxon>Spermatophyta</taxon>
        <taxon>Magnoliopsida</taxon>
        <taxon>eudicotyledons</taxon>
        <taxon>Gunneridae</taxon>
        <taxon>Pentapetalae</taxon>
        <taxon>rosids</taxon>
        <taxon>fabids</taxon>
        <taxon>Malpighiales</taxon>
        <taxon>Linaceae</taxon>
        <taxon>Linum</taxon>
    </lineage>
</organism>
<evidence type="ECO:0000313" key="3">
    <source>
        <dbReference type="EMBL" id="CAL1386685.1"/>
    </source>
</evidence>
<evidence type="ECO:0000313" key="4">
    <source>
        <dbReference type="Proteomes" id="UP001497516"/>
    </source>
</evidence>